<keyword evidence="2" id="KW-0732">Signal</keyword>
<comment type="caution">
    <text evidence="3">The sequence shown here is derived from an EMBL/GenBank/DDBJ whole genome shotgun (WGS) entry which is preliminary data.</text>
</comment>
<feature type="signal peptide" evidence="2">
    <location>
        <begin position="1"/>
        <end position="21"/>
    </location>
</feature>
<dbReference type="RefSeq" id="WP_284100501.1">
    <property type="nucleotide sequence ID" value="NZ_JARRAF010000008.1"/>
</dbReference>
<dbReference type="PANTHER" id="PTHR12151:SF25">
    <property type="entry name" value="LINALOOL DEHYDRATASE_ISOMERASE DOMAIN-CONTAINING PROTEIN"/>
    <property type="match status" value="1"/>
</dbReference>
<dbReference type="InterPro" id="IPR036249">
    <property type="entry name" value="Thioredoxin-like_sf"/>
</dbReference>
<feature type="chain" id="PRO_5046233826" evidence="2">
    <location>
        <begin position="22"/>
        <end position="190"/>
    </location>
</feature>
<evidence type="ECO:0000313" key="3">
    <source>
        <dbReference type="EMBL" id="MDK2124191.1"/>
    </source>
</evidence>
<evidence type="ECO:0000256" key="2">
    <source>
        <dbReference type="SAM" id="SignalP"/>
    </source>
</evidence>
<proteinExistence type="inferred from homology"/>
<dbReference type="SUPFAM" id="SSF52833">
    <property type="entry name" value="Thioredoxin-like"/>
    <property type="match status" value="1"/>
</dbReference>
<organism evidence="3 4">
    <name type="scientific">Parachitinimonas caeni</name>
    <dbReference type="NCBI Taxonomy" id="3031301"/>
    <lineage>
        <taxon>Bacteria</taxon>
        <taxon>Pseudomonadati</taxon>
        <taxon>Pseudomonadota</taxon>
        <taxon>Betaproteobacteria</taxon>
        <taxon>Neisseriales</taxon>
        <taxon>Chitinibacteraceae</taxon>
        <taxon>Parachitinimonas</taxon>
    </lineage>
</organism>
<keyword evidence="4" id="KW-1185">Reference proteome</keyword>
<evidence type="ECO:0000256" key="1">
    <source>
        <dbReference type="ARBA" id="ARBA00010996"/>
    </source>
</evidence>
<dbReference type="CDD" id="cd02968">
    <property type="entry name" value="SCO"/>
    <property type="match status" value="1"/>
</dbReference>
<dbReference type="Pfam" id="PF02630">
    <property type="entry name" value="SCO1-SenC"/>
    <property type="match status" value="1"/>
</dbReference>
<dbReference type="PANTHER" id="PTHR12151">
    <property type="entry name" value="ELECTRON TRANSPORT PROTIN SCO1/SENC FAMILY MEMBER"/>
    <property type="match status" value="1"/>
</dbReference>
<accession>A0ABT7DVV6</accession>
<sequence>MKITRFASLLAGLLVSSQLLAAPTLPTDSLLQLKMPLTSQRNEAVELPALAGKPLLITMFYGNCKTACPVILHSVKATVDALPAAQRERITALLVSLDPEHDTAQSLGHMAHEQGMSAAPWLFAVSDSDTHTRQLAASLGIRYRKLENGEINHSSKLIVTDRQGRIVASSDKLGNKADPAIVAALQAQLK</sequence>
<dbReference type="InterPro" id="IPR003782">
    <property type="entry name" value="SCO1/SenC"/>
</dbReference>
<reference evidence="3" key="1">
    <citation type="submission" date="2023-03" db="EMBL/GenBank/DDBJ databases">
        <title>Chitinimonas shenzhenensis gen. nov., sp. nov., a novel member of family Burkholderiaceae isolated from activated sludge collected in Shen Zhen, China.</title>
        <authorList>
            <person name="Wang X."/>
        </authorList>
    </citation>
    <scope>NUCLEOTIDE SEQUENCE</scope>
    <source>
        <strain evidence="3">DQS-5</strain>
    </source>
</reference>
<dbReference type="Gene3D" id="3.40.30.10">
    <property type="entry name" value="Glutaredoxin"/>
    <property type="match status" value="1"/>
</dbReference>
<evidence type="ECO:0000313" key="4">
    <source>
        <dbReference type="Proteomes" id="UP001172778"/>
    </source>
</evidence>
<gene>
    <name evidence="3" type="ORF">PZA18_09040</name>
</gene>
<name>A0ABT7DVV6_9NEIS</name>
<comment type="similarity">
    <text evidence="1">Belongs to the SCO1/2 family.</text>
</comment>
<protein>
    <submittedName>
        <fullName evidence="3">SCO family protein</fullName>
    </submittedName>
</protein>
<dbReference type="EMBL" id="JARRAF010000008">
    <property type="protein sequence ID" value="MDK2124191.1"/>
    <property type="molecule type" value="Genomic_DNA"/>
</dbReference>
<dbReference type="Proteomes" id="UP001172778">
    <property type="component" value="Unassembled WGS sequence"/>
</dbReference>